<dbReference type="EMBL" id="BK057790">
    <property type="protein sequence ID" value="DAE91826.1"/>
    <property type="molecule type" value="Genomic_DNA"/>
</dbReference>
<dbReference type="InterPro" id="IPR040198">
    <property type="entry name" value="Fido_containing"/>
</dbReference>
<name>A0A8S5RR59_9CAUD</name>
<protein>
    <submittedName>
        <fullName evidence="2">Fic family protein</fullName>
    </submittedName>
</protein>
<dbReference type="PANTHER" id="PTHR13504:SF40">
    <property type="entry name" value="FIDO DOMAIN-CONTAINING PROTEIN"/>
    <property type="match status" value="1"/>
</dbReference>
<dbReference type="Gene3D" id="1.10.3290.10">
    <property type="entry name" value="Fido-like domain"/>
    <property type="match status" value="1"/>
</dbReference>
<dbReference type="SUPFAM" id="SSF140931">
    <property type="entry name" value="Fic-like"/>
    <property type="match status" value="1"/>
</dbReference>
<proteinExistence type="predicted"/>
<dbReference type="InterPro" id="IPR036597">
    <property type="entry name" value="Fido-like_dom_sf"/>
</dbReference>
<accession>A0A8S5RR59</accession>
<evidence type="ECO:0000259" key="1">
    <source>
        <dbReference type="PROSITE" id="PS51459"/>
    </source>
</evidence>
<dbReference type="PANTHER" id="PTHR13504">
    <property type="entry name" value="FIDO DOMAIN-CONTAINING PROTEIN DDB_G0283145"/>
    <property type="match status" value="1"/>
</dbReference>
<organism evidence="2">
    <name type="scientific">Siphoviridae sp. ct1NJ1</name>
    <dbReference type="NCBI Taxonomy" id="2827557"/>
    <lineage>
        <taxon>Viruses</taxon>
        <taxon>Duplodnaviria</taxon>
        <taxon>Heunggongvirae</taxon>
        <taxon>Uroviricota</taxon>
        <taxon>Caudoviricetes</taxon>
    </lineage>
</organism>
<dbReference type="Pfam" id="PF02661">
    <property type="entry name" value="Fic"/>
    <property type="match status" value="1"/>
</dbReference>
<dbReference type="InterPro" id="IPR003812">
    <property type="entry name" value="Fido"/>
</dbReference>
<feature type="domain" description="Fido" evidence="1">
    <location>
        <begin position="161"/>
        <end position="300"/>
    </location>
</feature>
<reference evidence="2" key="1">
    <citation type="journal article" date="2021" name="Proc. Natl. Acad. Sci. U.S.A.">
        <title>A Catalog of Tens of Thousands of Viruses from Human Metagenomes Reveals Hidden Associations with Chronic Diseases.</title>
        <authorList>
            <person name="Tisza M.J."/>
            <person name="Buck C.B."/>
        </authorList>
    </citation>
    <scope>NUCLEOTIDE SEQUENCE</scope>
    <source>
        <strain evidence="2">Ct1NJ1</strain>
    </source>
</reference>
<sequence length="411" mass="47681">MKKTPLLLKLSHTNNDEWEHTYNILFNNPFSVHINIPIKQYQATKSYPAFFYYTPDIIELLEKIRKETLVLNRVMNKLPPIALEHFTTTCMIEEILFTNEIEGIRSSRSEIRTVLNTVLSKANPHTIRLGSVVGKYILLNKEKSFSFDNATGLRAFYDDFVAEEVINEDPGNALDGKVLRADMVDIKSPGGRVIHQGAYPENDLIKYIDQTFSLLHNNSIPDLIRVSVFHYLFGYLHPFYDGNGRTSRFITSFFLSKMLNKLVAFRLSITIKKSLRTYYKLFANTNDIRNRGDLTPFITGFLWLIEQSILRTIELLREKKTELTNLNRILDHHHDFKDKRDKQIAYVLLQAALFSDAGASVKEISRTIEKSEETVKRCLKKIKPYTLINTEQRAYLYMLDLNKLKGIKSIQ</sequence>
<evidence type="ECO:0000313" key="2">
    <source>
        <dbReference type="EMBL" id="DAE91826.1"/>
    </source>
</evidence>
<dbReference type="PROSITE" id="PS51459">
    <property type="entry name" value="FIDO"/>
    <property type="match status" value="1"/>
</dbReference>